<sequence length="356" mass="37424">MFALPFSLARKALFAMDAERAHDLALDTLARLQHTPLRCTFARERVSDPVEIAGLRLPNRVGLAAGLDKNGRCIDAFAAMGFGFVEVGTVTPLAQPGNARPRIFRLEGAQAIINRMGFNNAGLQAFVRNVATSRELRSGGGRAVVGLNIGKNAATPIENAASDYLAGLRGVYALADYVTVNISSPNTQNLRSLQEGQALADLLGQLMAERDRLALEHGARKPLFVKIAPDLDDAAVDVLAETVRASGVDGIIATNTTLARDAVSHLPHGNEAGGLSGPPVRAASLRVLARLRQRLPGLPLIGVGGISSAQDAVDKLHAGASAVQIYTGLIYKGPDLVGECARALRDAAAPKTKVGR</sequence>
<dbReference type="Proteomes" id="UP001364695">
    <property type="component" value="Unassembled WGS sequence"/>
</dbReference>
<gene>
    <name evidence="1" type="ORF">RV045_04980</name>
</gene>
<comment type="caution">
    <text evidence="1">The sequence shown here is derived from an EMBL/GenBank/DDBJ whole genome shotgun (WGS) entry which is preliminary data.</text>
</comment>
<name>A0ACC6P0S6_9BURK</name>
<keyword evidence="1" id="KW-0560">Oxidoreductase</keyword>
<accession>A0ACC6P0S6</accession>
<dbReference type="EMBL" id="JAWDIE010000006">
    <property type="protein sequence ID" value="MEJ7137786.1"/>
    <property type="molecule type" value="Genomic_DNA"/>
</dbReference>
<organism evidence="1 2">
    <name type="scientific">Amphibiibacter pelophylacis</name>
    <dbReference type="NCBI Taxonomy" id="1799477"/>
    <lineage>
        <taxon>Bacteria</taxon>
        <taxon>Pseudomonadati</taxon>
        <taxon>Pseudomonadota</taxon>
        <taxon>Betaproteobacteria</taxon>
        <taxon>Burkholderiales</taxon>
        <taxon>Sphaerotilaceae</taxon>
        <taxon>Amphibiibacter</taxon>
    </lineage>
</organism>
<protein>
    <submittedName>
        <fullName evidence="1">Quinone-dependent dihydroorotate dehydrogenase</fullName>
        <ecNumber evidence="1">1.3.5.2</ecNumber>
    </submittedName>
</protein>
<proteinExistence type="predicted"/>
<evidence type="ECO:0000313" key="1">
    <source>
        <dbReference type="EMBL" id="MEJ7137786.1"/>
    </source>
</evidence>
<keyword evidence="2" id="KW-1185">Reference proteome</keyword>
<reference evidence="1" key="1">
    <citation type="submission" date="2023-10" db="EMBL/GenBank/DDBJ databases">
        <title>Amphibacter perezi, gen. nov., sp. nov. a novel taxa of the family Comamonadaceae, class Betaproteobacteria isolated from the skin microbiota of Pelophylax perezi from different populations.</title>
        <authorList>
            <person name="Costa S."/>
            <person name="Proenca D.N."/>
            <person name="Lopes I."/>
            <person name="Morais P.V."/>
        </authorList>
    </citation>
    <scope>NUCLEOTIDE SEQUENCE</scope>
    <source>
        <strain evidence="1">SL12-8</strain>
    </source>
</reference>
<dbReference type="EC" id="1.3.5.2" evidence="1"/>
<evidence type="ECO:0000313" key="2">
    <source>
        <dbReference type="Proteomes" id="UP001364695"/>
    </source>
</evidence>